<dbReference type="CDD" id="cd02412">
    <property type="entry name" value="KH-II_30S_S3"/>
    <property type="match status" value="1"/>
</dbReference>
<sequence length="218" mass="24621">MGQKVNPEAFRLGHIQGFSWKSRWFADKKNYKKMVLQDVVLRKALLERLKMAGVMRVEIDRSPRELRIKVIVSRPGMVIGRSGSGTEELKKFILELVQTAKGEKPPKVDLIVEEVKEPEISAYLIANRIAEQLAKRMPHRRVVKRTMERVLSAGAKGIKVVISGRIAGAEIARREAYHEGKIPLQTLRANIDYFSAPSLTKSGYIGVKVWVYKGEITG</sequence>
<evidence type="ECO:0000313" key="7">
    <source>
        <dbReference type="EMBL" id="AGT99655.1"/>
    </source>
</evidence>
<feature type="domain" description="KH type-2" evidence="6">
    <location>
        <begin position="41"/>
        <end position="116"/>
    </location>
</feature>
<dbReference type="InterPro" id="IPR015946">
    <property type="entry name" value="KH_dom-like_a/b"/>
</dbReference>
<dbReference type="PANTHER" id="PTHR11760:SF19">
    <property type="entry name" value="SMALL RIBOSOMAL SUBUNIT PROTEIN US3C"/>
    <property type="match status" value="1"/>
</dbReference>
<keyword evidence="3" id="KW-0694">RNA-binding</keyword>
<dbReference type="EMBL" id="KC999158">
    <property type="protein sequence ID" value="AGT99655.1"/>
    <property type="molecule type" value="Genomic_DNA"/>
</dbReference>
<dbReference type="PROSITE" id="PS00548">
    <property type="entry name" value="RIBOSOMAL_S3"/>
    <property type="match status" value="1"/>
</dbReference>
<dbReference type="Pfam" id="PF07650">
    <property type="entry name" value="KH_2"/>
    <property type="match status" value="1"/>
</dbReference>
<dbReference type="InterPro" id="IPR009019">
    <property type="entry name" value="KH_sf_prok-type"/>
</dbReference>
<organism evidence="7">
    <name type="scientific">uncultured organism</name>
    <dbReference type="NCBI Taxonomy" id="155900"/>
    <lineage>
        <taxon>unclassified sequences</taxon>
        <taxon>environmental samples</taxon>
    </lineage>
</organism>
<dbReference type="Gene3D" id="3.30.300.20">
    <property type="match status" value="1"/>
</dbReference>
<dbReference type="SUPFAM" id="SSF54821">
    <property type="entry name" value="Ribosomal protein S3 C-terminal domain"/>
    <property type="match status" value="1"/>
</dbReference>
<dbReference type="InterPro" id="IPR004044">
    <property type="entry name" value="KH_dom_type_2"/>
</dbReference>
<dbReference type="Pfam" id="PF00189">
    <property type="entry name" value="Ribosomal_S3_C"/>
    <property type="match status" value="1"/>
</dbReference>
<dbReference type="InterPro" id="IPR057258">
    <property type="entry name" value="Ribosomal_uS3"/>
</dbReference>
<dbReference type="SUPFAM" id="SSF54814">
    <property type="entry name" value="Prokaryotic type KH domain (KH-domain type II)"/>
    <property type="match status" value="1"/>
</dbReference>
<keyword evidence="2" id="KW-0699">rRNA-binding</keyword>
<dbReference type="GO" id="GO:0019843">
    <property type="term" value="F:rRNA binding"/>
    <property type="evidence" value="ECO:0007669"/>
    <property type="project" value="UniProtKB-KW"/>
</dbReference>
<dbReference type="InterPro" id="IPR001351">
    <property type="entry name" value="Ribosomal_uS3_C"/>
</dbReference>
<dbReference type="PROSITE" id="PS50823">
    <property type="entry name" value="KH_TYPE_2"/>
    <property type="match status" value="1"/>
</dbReference>
<dbReference type="PANTHER" id="PTHR11760">
    <property type="entry name" value="30S/40S RIBOSOMAL PROTEIN S3"/>
    <property type="match status" value="1"/>
</dbReference>
<keyword evidence="4 7" id="KW-0689">Ribosomal protein</keyword>
<evidence type="ECO:0000256" key="1">
    <source>
        <dbReference type="ARBA" id="ARBA00010761"/>
    </source>
</evidence>
<dbReference type="Gene3D" id="3.30.1140.32">
    <property type="entry name" value="Ribosomal protein S3, C-terminal domain"/>
    <property type="match status" value="1"/>
</dbReference>
<evidence type="ECO:0000256" key="4">
    <source>
        <dbReference type="ARBA" id="ARBA00022980"/>
    </source>
</evidence>
<protein>
    <submittedName>
        <fullName evidence="7">30S ribosomal protein S3</fullName>
    </submittedName>
</protein>
<dbReference type="GO" id="GO:0003735">
    <property type="term" value="F:structural constituent of ribosome"/>
    <property type="evidence" value="ECO:0007669"/>
    <property type="project" value="InterPro"/>
</dbReference>
<reference evidence="7" key="1">
    <citation type="journal article" date="2015" name="Nat. Commun.">
        <title>Diverse, uncultivated ultra-small bacterial cells in groundwater.</title>
        <authorList>
            <person name="Luef B."/>
            <person name="Frischkorn K.R."/>
            <person name="Wrighton K.C."/>
            <person name="Holman H.-Y.N."/>
            <person name="Birarda G."/>
            <person name="Thomas B.C."/>
            <person name="Singh A."/>
            <person name="Williams K.H."/>
            <person name="Siegerist C.E."/>
            <person name="Tringe S.G."/>
            <person name="Downing K.H."/>
            <person name="Comolli L.R."/>
            <person name="Banfield J.F."/>
        </authorList>
    </citation>
    <scope>NUCLEOTIDE SEQUENCE</scope>
</reference>
<dbReference type="HAMAP" id="MF_01309_B">
    <property type="entry name" value="Ribosomal_uS3_B"/>
    <property type="match status" value="1"/>
</dbReference>
<dbReference type="AlphaFoldDB" id="U3GVV2"/>
<name>U3GVV2_9ZZZZ</name>
<dbReference type="NCBIfam" id="TIGR01009">
    <property type="entry name" value="rpsC_bact"/>
    <property type="match status" value="1"/>
</dbReference>
<dbReference type="GO" id="GO:1990904">
    <property type="term" value="C:ribonucleoprotein complex"/>
    <property type="evidence" value="ECO:0007669"/>
    <property type="project" value="UniProtKB-KW"/>
</dbReference>
<dbReference type="InterPro" id="IPR036419">
    <property type="entry name" value="Ribosomal_S3_C_sf"/>
</dbReference>
<comment type="similarity">
    <text evidence="1">Belongs to the universal ribosomal protein uS3 family.</text>
</comment>
<evidence type="ECO:0000256" key="5">
    <source>
        <dbReference type="ARBA" id="ARBA00023274"/>
    </source>
</evidence>
<accession>U3GVV2</accession>
<evidence type="ECO:0000259" key="6">
    <source>
        <dbReference type="PROSITE" id="PS50823"/>
    </source>
</evidence>
<dbReference type="FunFam" id="3.30.300.20:FF:000001">
    <property type="entry name" value="30S ribosomal protein S3"/>
    <property type="match status" value="1"/>
</dbReference>
<dbReference type="InterPro" id="IPR018280">
    <property type="entry name" value="Ribosomal_uS3_CS"/>
</dbReference>
<proteinExistence type="inferred from homology"/>
<evidence type="ECO:0000256" key="3">
    <source>
        <dbReference type="ARBA" id="ARBA00022884"/>
    </source>
</evidence>
<keyword evidence="5" id="KW-0687">Ribonucleoprotein</keyword>
<dbReference type="InterPro" id="IPR005704">
    <property type="entry name" value="Ribosomal_uS3_bac-typ"/>
</dbReference>
<evidence type="ECO:0000256" key="2">
    <source>
        <dbReference type="ARBA" id="ARBA00022730"/>
    </source>
</evidence>